<dbReference type="SUPFAM" id="SSF52799">
    <property type="entry name" value="(Phosphotyrosine protein) phosphatases II"/>
    <property type="match status" value="1"/>
</dbReference>
<dbReference type="Proteomes" id="UP001500943">
    <property type="component" value="Unassembled WGS sequence"/>
</dbReference>
<dbReference type="EMBL" id="BAAAKW010000014">
    <property type="protein sequence ID" value="GAA1209208.1"/>
    <property type="molecule type" value="Genomic_DNA"/>
</dbReference>
<name>A0ABP4G1J5_9MICO</name>
<accession>A0ABP4G1J5</accession>
<gene>
    <name evidence="1" type="ORF">GCM10009655_05330</name>
</gene>
<dbReference type="RefSeq" id="WP_343922933.1">
    <property type="nucleotide sequence ID" value="NZ_BAAAKW010000014.1"/>
</dbReference>
<proteinExistence type="predicted"/>
<dbReference type="Pfam" id="PF13350">
    <property type="entry name" value="Y_phosphatase3"/>
    <property type="match status" value="1"/>
</dbReference>
<reference evidence="2" key="1">
    <citation type="journal article" date="2019" name="Int. J. Syst. Evol. Microbiol.">
        <title>The Global Catalogue of Microorganisms (GCM) 10K type strain sequencing project: providing services to taxonomists for standard genome sequencing and annotation.</title>
        <authorList>
            <consortium name="The Broad Institute Genomics Platform"/>
            <consortium name="The Broad Institute Genome Sequencing Center for Infectious Disease"/>
            <person name="Wu L."/>
            <person name="Ma J."/>
        </authorList>
    </citation>
    <scope>NUCLEOTIDE SEQUENCE [LARGE SCALE GENOMIC DNA]</scope>
    <source>
        <strain evidence="2">JCM 12762</strain>
    </source>
</reference>
<sequence>MNRVAAIVFTLAITSSADEFTPCQALCNSQTGAIGAQYAEAMNDLSWDGCINARDSGRLPTSLSRTGETVSGRIARGPRRERLIVAGWDAARAWGLTSIVDLRCADEVGVGEGDPHIPAATLAGISIVNAPPENQDDPEFVKFCFPILDSPEYWTHNWRLQPHLVRSPLEAIAASQPGTLVHCSAGRDRTAPA</sequence>
<dbReference type="Gene3D" id="3.90.190.10">
    <property type="entry name" value="Protein tyrosine phosphatase superfamily"/>
    <property type="match status" value="1"/>
</dbReference>
<evidence type="ECO:0000313" key="1">
    <source>
        <dbReference type="EMBL" id="GAA1209208.1"/>
    </source>
</evidence>
<evidence type="ECO:0008006" key="3">
    <source>
        <dbReference type="Google" id="ProtNLM"/>
    </source>
</evidence>
<dbReference type="InterPro" id="IPR016130">
    <property type="entry name" value="Tyr_Pase_AS"/>
</dbReference>
<dbReference type="InterPro" id="IPR029021">
    <property type="entry name" value="Prot-tyrosine_phosphatase-like"/>
</dbReference>
<dbReference type="InterPro" id="IPR026893">
    <property type="entry name" value="Tyr/Ser_Pase_IphP-type"/>
</dbReference>
<organism evidence="1 2">
    <name type="scientific">Rhodoglobus aureus</name>
    <dbReference type="NCBI Taxonomy" id="191497"/>
    <lineage>
        <taxon>Bacteria</taxon>
        <taxon>Bacillati</taxon>
        <taxon>Actinomycetota</taxon>
        <taxon>Actinomycetes</taxon>
        <taxon>Micrococcales</taxon>
        <taxon>Microbacteriaceae</taxon>
        <taxon>Rhodoglobus</taxon>
    </lineage>
</organism>
<keyword evidence="2" id="KW-1185">Reference proteome</keyword>
<protein>
    <recommendedName>
        <fullName evidence="3">Tyrosine specific protein phosphatases domain-containing protein</fullName>
    </recommendedName>
</protein>
<comment type="caution">
    <text evidence="1">The sequence shown here is derived from an EMBL/GenBank/DDBJ whole genome shotgun (WGS) entry which is preliminary data.</text>
</comment>
<dbReference type="PROSITE" id="PS00383">
    <property type="entry name" value="TYR_PHOSPHATASE_1"/>
    <property type="match status" value="1"/>
</dbReference>
<evidence type="ECO:0000313" key="2">
    <source>
        <dbReference type="Proteomes" id="UP001500943"/>
    </source>
</evidence>